<keyword evidence="4" id="KW-0963">Cytoplasm</keyword>
<evidence type="ECO:0000256" key="6">
    <source>
        <dbReference type="ARBA" id="ARBA00022728"/>
    </source>
</evidence>
<feature type="compositionally biased region" description="Acidic residues" evidence="11">
    <location>
        <begin position="85"/>
        <end position="111"/>
    </location>
</feature>
<comment type="subcellular location">
    <subcellularLocation>
        <location evidence="2">Cytoplasm</location>
    </subcellularLocation>
    <subcellularLocation>
        <location evidence="1">Nucleus</location>
    </subcellularLocation>
</comment>
<dbReference type="Proteomes" id="UP000317650">
    <property type="component" value="Chromosome 3"/>
</dbReference>
<dbReference type="GO" id="GO:0005681">
    <property type="term" value="C:spliceosomal complex"/>
    <property type="evidence" value="ECO:0007669"/>
    <property type="project" value="UniProtKB-KW"/>
</dbReference>
<keyword evidence="8" id="KW-0539">Nucleus</keyword>
<feature type="region of interest" description="Disordered" evidence="11">
    <location>
        <begin position="74"/>
        <end position="142"/>
    </location>
</feature>
<evidence type="ECO:0000256" key="1">
    <source>
        <dbReference type="ARBA" id="ARBA00004123"/>
    </source>
</evidence>
<feature type="compositionally biased region" description="Basic and acidic residues" evidence="11">
    <location>
        <begin position="365"/>
        <end position="380"/>
    </location>
</feature>
<feature type="region of interest" description="Disordered" evidence="11">
    <location>
        <begin position="240"/>
        <end position="271"/>
    </location>
</feature>
<feature type="compositionally biased region" description="Basic and acidic residues" evidence="11">
    <location>
        <begin position="75"/>
        <end position="84"/>
    </location>
</feature>
<keyword evidence="13" id="KW-1185">Reference proteome</keyword>
<protein>
    <recommendedName>
        <fullName evidence="9">U5 small nuclear ribonucleoprotein TSSC4</fullName>
    </recommendedName>
</protein>
<evidence type="ECO:0000256" key="11">
    <source>
        <dbReference type="SAM" id="MobiDB-lite"/>
    </source>
</evidence>
<sequence>MDDSFDARVKRLFGSRLFETVPDSNFPESSWSVVGGEVERQRWNRESVDGRDREGDPCASAFEEGGCFAKKMKSARRDRDRRFEDDLDEVDDDEEDEEGGGGEYDLEDDGDREEREIRASVGLDPTLDYEEEEDEYDRRALNHDNTGDRVYMRDVKDHGPHLNFHTVVPDFIDASSEETHDFSRDPRADHFAAGVWLKEDKKAVENGHSSLTRIDEEHPEQQPIKIADAINLKPILKRKESQVDPKPKKRVRFNPGCEGDQLKTTEEHKDSHMVPQVVERGYGPAVTRETNSDLSEISQGIPDYLRNPSKYTCYTLDWSDKDDDETNKQAFEDFSNLVKRSNLDQMSLEIPVELPKSITFTPQRKPRDAMSIDTGSRDIQEDSVSEPDVSARSAGIAAGYSPENDVHEMEEDETSVAEVSIRPRRAGRNYRSKSSSDDCS</sequence>
<reference evidence="12 13" key="1">
    <citation type="journal article" date="2019" name="Nat. Plants">
        <title>Genome sequencing of Musa balbisiana reveals subgenome evolution and function divergence in polyploid bananas.</title>
        <authorList>
            <person name="Yao X."/>
        </authorList>
    </citation>
    <scope>NUCLEOTIDE SEQUENCE [LARGE SCALE GENOMIC DNA]</scope>
    <source>
        <strain evidence="13">cv. DH-PKW</strain>
        <tissue evidence="12">Leaves</tissue>
    </source>
</reference>
<keyword evidence="7" id="KW-0508">mRNA splicing</keyword>
<evidence type="ECO:0000256" key="9">
    <source>
        <dbReference type="ARBA" id="ARBA00035304"/>
    </source>
</evidence>
<evidence type="ECO:0000256" key="2">
    <source>
        <dbReference type="ARBA" id="ARBA00004496"/>
    </source>
</evidence>
<dbReference type="EMBL" id="PYDT01000006">
    <property type="protein sequence ID" value="THU59016.1"/>
    <property type="molecule type" value="Genomic_DNA"/>
</dbReference>
<comment type="similarity">
    <text evidence="3">Belongs to the TSSC4 family.</text>
</comment>
<accession>A0A4V4H689</accession>
<dbReference type="GO" id="GO:0005737">
    <property type="term" value="C:cytoplasm"/>
    <property type="evidence" value="ECO:0007669"/>
    <property type="project" value="UniProtKB-SubCell"/>
</dbReference>
<proteinExistence type="inferred from homology"/>
<gene>
    <name evidence="12" type="ORF">C4D60_Mb03t20540</name>
</gene>
<dbReference type="PANTHER" id="PTHR13445">
    <property type="entry name" value="TUMOR SUPPRESSING SUBTRANSFERABLE CANDIDATE 4 TSSC4"/>
    <property type="match status" value="1"/>
</dbReference>
<comment type="caution">
    <text evidence="12">The sequence shown here is derived from an EMBL/GenBank/DDBJ whole genome shotgun (WGS) entry which is preliminary data.</text>
</comment>
<dbReference type="InterPro" id="IPR029338">
    <property type="entry name" value="TSSC4"/>
</dbReference>
<evidence type="ECO:0000256" key="3">
    <source>
        <dbReference type="ARBA" id="ARBA00010362"/>
    </source>
</evidence>
<evidence type="ECO:0000256" key="10">
    <source>
        <dbReference type="ARBA" id="ARBA00045970"/>
    </source>
</evidence>
<dbReference type="AlphaFoldDB" id="A0A4V4H689"/>
<dbReference type="GO" id="GO:0006397">
    <property type="term" value="P:mRNA processing"/>
    <property type="evidence" value="ECO:0007669"/>
    <property type="project" value="UniProtKB-KW"/>
</dbReference>
<dbReference type="PANTHER" id="PTHR13445:SF3">
    <property type="entry name" value="U5 SMALL NUCLEAR RIBONUCLEOPROTEIN TSSC4"/>
    <property type="match status" value="1"/>
</dbReference>
<evidence type="ECO:0000256" key="5">
    <source>
        <dbReference type="ARBA" id="ARBA00022664"/>
    </source>
</evidence>
<evidence type="ECO:0000313" key="12">
    <source>
        <dbReference type="EMBL" id="THU59016.1"/>
    </source>
</evidence>
<feature type="compositionally biased region" description="Basic residues" evidence="11">
    <location>
        <begin position="422"/>
        <end position="431"/>
    </location>
</feature>
<dbReference type="GO" id="GO:0008380">
    <property type="term" value="P:RNA splicing"/>
    <property type="evidence" value="ECO:0007669"/>
    <property type="project" value="UniProtKB-KW"/>
</dbReference>
<feature type="region of interest" description="Disordered" evidence="11">
    <location>
        <begin position="359"/>
        <end position="440"/>
    </location>
</feature>
<evidence type="ECO:0000313" key="13">
    <source>
        <dbReference type="Proteomes" id="UP000317650"/>
    </source>
</evidence>
<keyword evidence="5" id="KW-0507">mRNA processing</keyword>
<organism evidence="12 13">
    <name type="scientific">Musa balbisiana</name>
    <name type="common">Banana</name>
    <dbReference type="NCBI Taxonomy" id="52838"/>
    <lineage>
        <taxon>Eukaryota</taxon>
        <taxon>Viridiplantae</taxon>
        <taxon>Streptophyta</taxon>
        <taxon>Embryophyta</taxon>
        <taxon>Tracheophyta</taxon>
        <taxon>Spermatophyta</taxon>
        <taxon>Magnoliopsida</taxon>
        <taxon>Liliopsida</taxon>
        <taxon>Zingiberales</taxon>
        <taxon>Musaceae</taxon>
        <taxon>Musa</taxon>
    </lineage>
</organism>
<evidence type="ECO:0000256" key="7">
    <source>
        <dbReference type="ARBA" id="ARBA00023187"/>
    </source>
</evidence>
<feature type="compositionally biased region" description="Basic and acidic residues" evidence="11">
    <location>
        <begin position="260"/>
        <end position="271"/>
    </location>
</feature>
<comment type="function">
    <text evidence="10">Protein associated with the U5 snRNP, during its maturation and its post-splicing recycling and which is required for spliceosomal tri-snRNP complex assembly in the nucleus. Has a molecular sequestering activity and transiently hinders SNRNP200 binding sites for constitutive splicing factors that intervene later during the assembly of the spliceosome and splicing. Together with its molecular sequestering activity, may also function as a molecular adapter and placeholder, coordinating the assembly of the U5 snRNP and its association with the U4/U6 di-snRNP.</text>
</comment>
<evidence type="ECO:0000256" key="8">
    <source>
        <dbReference type="ARBA" id="ARBA00023242"/>
    </source>
</evidence>
<keyword evidence="6" id="KW-0747">Spliceosome</keyword>
<name>A0A4V4H689_MUSBA</name>
<evidence type="ECO:0000256" key="4">
    <source>
        <dbReference type="ARBA" id="ARBA00022490"/>
    </source>
</evidence>